<sequence length="84" mass="9748">MSYAKMKQLCNTVSVAYTNNDKYIPLNSKIYDDIKIKFNPLSHPSSNNMQHKIPEDLKNFEQVIKKSYSEHKKAGGCIPCNKYY</sequence>
<accession>A0A6C0J3S2</accession>
<dbReference type="AlphaFoldDB" id="A0A6C0J3S2"/>
<evidence type="ECO:0000313" key="1">
    <source>
        <dbReference type="EMBL" id="QHT98607.1"/>
    </source>
</evidence>
<dbReference type="EMBL" id="MN740294">
    <property type="protein sequence ID" value="QHT98607.1"/>
    <property type="molecule type" value="Genomic_DNA"/>
</dbReference>
<organism evidence="1">
    <name type="scientific">viral metagenome</name>
    <dbReference type="NCBI Taxonomy" id="1070528"/>
    <lineage>
        <taxon>unclassified sequences</taxon>
        <taxon>metagenomes</taxon>
        <taxon>organismal metagenomes</taxon>
    </lineage>
</organism>
<protein>
    <submittedName>
        <fullName evidence="1">Uncharacterized protein</fullName>
    </submittedName>
</protein>
<proteinExistence type="predicted"/>
<reference evidence="1" key="1">
    <citation type="journal article" date="2020" name="Nature">
        <title>Giant virus diversity and host interactions through global metagenomics.</title>
        <authorList>
            <person name="Schulz F."/>
            <person name="Roux S."/>
            <person name="Paez-Espino D."/>
            <person name="Jungbluth S."/>
            <person name="Walsh D.A."/>
            <person name="Denef V.J."/>
            <person name="McMahon K.D."/>
            <person name="Konstantinidis K.T."/>
            <person name="Eloe-Fadrosh E.A."/>
            <person name="Kyrpides N.C."/>
            <person name="Woyke T."/>
        </authorList>
    </citation>
    <scope>NUCLEOTIDE SEQUENCE</scope>
    <source>
        <strain evidence="1">GVMAG-M-3300025676-16</strain>
    </source>
</reference>
<name>A0A6C0J3S2_9ZZZZ</name>